<comment type="caution">
    <text evidence="1">The sequence shown here is derived from an EMBL/GenBank/DDBJ whole genome shotgun (WGS) entry which is preliminary data.</text>
</comment>
<sequence>MNKTLIIASLFLVLSGCQNKSKTENLDLTSIEIGELDDSNPALFSIKLNTIYGENGLEDYSPGADEVSGKIVKQLDAADGSEYYLVKLDKTLDYKERDKKPQLKTDYLIVGGRFKEQPLQKGANKTVVNVAIVKDETLINEPKLDFKKAIFAGMGEATEIP</sequence>
<dbReference type="EMBL" id="JAMZNK010000006">
    <property type="protein sequence ID" value="MDA6069153.1"/>
    <property type="molecule type" value="Genomic_DNA"/>
</dbReference>
<organism evidence="1 2">
    <name type="scientific">Flavobacterium azizsancarii</name>
    <dbReference type="NCBI Taxonomy" id="2961580"/>
    <lineage>
        <taxon>Bacteria</taxon>
        <taxon>Pseudomonadati</taxon>
        <taxon>Bacteroidota</taxon>
        <taxon>Flavobacteriia</taxon>
        <taxon>Flavobacteriales</taxon>
        <taxon>Flavobacteriaceae</taxon>
        <taxon>Flavobacterium</taxon>
    </lineage>
</organism>
<gene>
    <name evidence="1" type="ORF">NJT12_05930</name>
</gene>
<protein>
    <submittedName>
        <fullName evidence="1">Uncharacterized protein</fullName>
    </submittedName>
</protein>
<dbReference type="Proteomes" id="UP001212170">
    <property type="component" value="Unassembled WGS sequence"/>
</dbReference>
<accession>A0ABT4W9C1</accession>
<dbReference type="RefSeq" id="WP_271334967.1">
    <property type="nucleotide sequence ID" value="NZ_JAMZNK010000006.1"/>
</dbReference>
<reference evidence="1 2" key="1">
    <citation type="journal article" date="2023" name="Chemosphere">
        <title>Whole genome analysis of Flavobacterium aziz-sancarii sp. nov., isolated from Ardley Island (Antarctica), revealed a rich resistome and bioremediation potential.</title>
        <authorList>
            <person name="Otur C."/>
            <person name="Okay S."/>
            <person name="Kurt-Kizildogan A."/>
        </authorList>
    </citation>
    <scope>NUCLEOTIDE SEQUENCE [LARGE SCALE GENOMIC DNA]</scope>
    <source>
        <strain evidence="1 2">AC</strain>
    </source>
</reference>
<dbReference type="PROSITE" id="PS51257">
    <property type="entry name" value="PROKAR_LIPOPROTEIN"/>
    <property type="match status" value="1"/>
</dbReference>
<name>A0ABT4W9C1_9FLAO</name>
<proteinExistence type="predicted"/>
<evidence type="ECO:0000313" key="1">
    <source>
        <dbReference type="EMBL" id="MDA6069153.1"/>
    </source>
</evidence>
<evidence type="ECO:0000313" key="2">
    <source>
        <dbReference type="Proteomes" id="UP001212170"/>
    </source>
</evidence>
<keyword evidence="2" id="KW-1185">Reference proteome</keyword>